<organism evidence="3 4">
    <name type="scientific">Brassica carinata</name>
    <name type="common">Ethiopian mustard</name>
    <name type="synonym">Abyssinian cabbage</name>
    <dbReference type="NCBI Taxonomy" id="52824"/>
    <lineage>
        <taxon>Eukaryota</taxon>
        <taxon>Viridiplantae</taxon>
        <taxon>Streptophyta</taxon>
        <taxon>Embryophyta</taxon>
        <taxon>Tracheophyta</taxon>
        <taxon>Spermatophyta</taxon>
        <taxon>Magnoliopsida</taxon>
        <taxon>eudicotyledons</taxon>
        <taxon>Gunneridae</taxon>
        <taxon>Pentapetalae</taxon>
        <taxon>rosids</taxon>
        <taxon>malvids</taxon>
        <taxon>Brassicales</taxon>
        <taxon>Brassicaceae</taxon>
        <taxon>Brassiceae</taxon>
        <taxon>Brassica</taxon>
    </lineage>
</organism>
<dbReference type="OrthoDB" id="603213at2759"/>
<reference evidence="3 4" key="1">
    <citation type="submission" date="2020-02" db="EMBL/GenBank/DDBJ databases">
        <authorList>
            <person name="Ma Q."/>
            <person name="Huang Y."/>
            <person name="Song X."/>
            <person name="Pei D."/>
        </authorList>
    </citation>
    <scope>NUCLEOTIDE SEQUENCE [LARGE SCALE GENOMIC DNA]</scope>
    <source>
        <strain evidence="3">Sxm20200214</strain>
        <tissue evidence="3">Leaf</tissue>
    </source>
</reference>
<dbReference type="PANTHER" id="PTHR33184:SF11">
    <property type="entry name" value="BETA-1,3-N-ACETYLGLUCOSAMINYLTRANSFERASE FAMILY PROTEIN"/>
    <property type="match status" value="1"/>
</dbReference>
<comment type="caution">
    <text evidence="3">The sequence shown here is derived from an EMBL/GenBank/DDBJ whole genome shotgun (WGS) entry which is preliminary data.</text>
</comment>
<keyword evidence="4" id="KW-1185">Reference proteome</keyword>
<dbReference type="PANTHER" id="PTHR33184">
    <property type="entry name" value="PROTEIN TAPETUM DETERMINANT 1-LIKE-RELATED"/>
    <property type="match status" value="1"/>
</dbReference>
<proteinExistence type="predicted"/>
<dbReference type="AlphaFoldDB" id="A0A8X7VVL7"/>
<feature type="compositionally biased region" description="Low complexity" evidence="2">
    <location>
        <begin position="79"/>
        <end position="97"/>
    </location>
</feature>
<dbReference type="EMBL" id="JAAMPC010000003">
    <property type="protein sequence ID" value="KAG2318749.1"/>
    <property type="molecule type" value="Genomic_DNA"/>
</dbReference>
<dbReference type="Pfam" id="PF24068">
    <property type="entry name" value="TPD1_C"/>
    <property type="match status" value="1"/>
</dbReference>
<sequence length="104" mass="11599">MCLCTFHEIQIGSVRTRREFAGQPLWKVTMTNTCTCSQKHVTLSCIGFNFSCETCQAMVLHPERNTCILKKESLFQQKPPLTSSTPVSLTSSGPTVPREMCAVK</sequence>
<protein>
    <submittedName>
        <fullName evidence="3">Uncharacterized protein</fullName>
    </submittedName>
</protein>
<dbReference type="GO" id="GO:0001709">
    <property type="term" value="P:cell fate determination"/>
    <property type="evidence" value="ECO:0007669"/>
    <property type="project" value="TreeGrafter"/>
</dbReference>
<evidence type="ECO:0000256" key="1">
    <source>
        <dbReference type="ARBA" id="ARBA00022729"/>
    </source>
</evidence>
<keyword evidence="1" id="KW-0732">Signal</keyword>
<evidence type="ECO:0000313" key="4">
    <source>
        <dbReference type="Proteomes" id="UP000886595"/>
    </source>
</evidence>
<evidence type="ECO:0000256" key="2">
    <source>
        <dbReference type="SAM" id="MobiDB-lite"/>
    </source>
</evidence>
<accession>A0A8X7VVL7</accession>
<dbReference type="Proteomes" id="UP000886595">
    <property type="component" value="Unassembled WGS sequence"/>
</dbReference>
<name>A0A8X7VVL7_BRACI</name>
<evidence type="ECO:0000313" key="3">
    <source>
        <dbReference type="EMBL" id="KAG2318749.1"/>
    </source>
</evidence>
<dbReference type="InterPro" id="IPR040361">
    <property type="entry name" value="TPD1"/>
</dbReference>
<gene>
    <name evidence="3" type="ORF">Bca52824_011962</name>
</gene>
<feature type="region of interest" description="Disordered" evidence="2">
    <location>
        <begin position="78"/>
        <end position="104"/>
    </location>
</feature>